<protein>
    <recommendedName>
        <fullName evidence="3">YbjN domain-containing protein</fullName>
    </recommendedName>
</protein>
<name>A0A6C7E012_ILUCY</name>
<dbReference type="KEGG" id="aym:YM304_00670"/>
<accession>A0A6C7E012</accession>
<keyword evidence="2" id="KW-1185">Reference proteome</keyword>
<dbReference type="AlphaFoldDB" id="A0A6C7E012"/>
<evidence type="ECO:0000313" key="1">
    <source>
        <dbReference type="EMBL" id="BAN00381.1"/>
    </source>
</evidence>
<dbReference type="InterPro" id="IPR019660">
    <property type="entry name" value="Put_sensory_transdc_reg_YbjN"/>
</dbReference>
<sequence>MFAPQHLPLRLPIGAPFPVDVIDATPSLSRYVIRVRVSRDTWSTIDELELFNLVADARKPGSLTGSGDVEIELRLVDALVPDVIRRVAGLDPVDGVAELAELGDEAPALITESWFATNVTEQVPLPDDLADSGELRQGFSTRWADADQLASDDAAGVPVEEVIQQPIDPATEPWPPLLGQIRNYLDESDIAFERHAGANMVSANIGGENGSWSLWLHTREDTRQVVAYSIRPVDIDVEHRPQVAEFITRLNSKMFSGAFELDLDTGGFRCRTSLSLGDAPLSDDLIRGLIEPNSLALDAALAGLDAVLSGVSPTDAVRMHPPVT</sequence>
<dbReference type="OrthoDB" id="5192220at2"/>
<evidence type="ECO:0008006" key="3">
    <source>
        <dbReference type="Google" id="ProtNLM"/>
    </source>
</evidence>
<evidence type="ECO:0000313" key="2">
    <source>
        <dbReference type="Proteomes" id="UP000011863"/>
    </source>
</evidence>
<dbReference type="EMBL" id="AP012057">
    <property type="protein sequence ID" value="BAN00381.1"/>
    <property type="molecule type" value="Genomic_DNA"/>
</dbReference>
<organism evidence="1 2">
    <name type="scientific">Ilumatobacter coccineus (strain NBRC 103263 / KCTC 29153 / YM16-304)</name>
    <dbReference type="NCBI Taxonomy" id="1313172"/>
    <lineage>
        <taxon>Bacteria</taxon>
        <taxon>Bacillati</taxon>
        <taxon>Actinomycetota</taxon>
        <taxon>Acidimicrobiia</taxon>
        <taxon>Acidimicrobiales</taxon>
        <taxon>Ilumatobacteraceae</taxon>
        <taxon>Ilumatobacter</taxon>
    </lineage>
</organism>
<dbReference type="RefSeq" id="WP_015439629.1">
    <property type="nucleotide sequence ID" value="NC_020520.1"/>
</dbReference>
<gene>
    <name evidence="1" type="ORF">YM304_00670</name>
</gene>
<dbReference type="Pfam" id="PF10722">
    <property type="entry name" value="YbjN"/>
    <property type="match status" value="1"/>
</dbReference>
<reference evidence="1 2" key="1">
    <citation type="journal article" date="2013" name="Int. J. Syst. Evol. Microbiol.">
        <title>Ilumatobacter nonamiense sp. nov. and Ilumatobacter coccineum sp. nov., isolated from seashore sand.</title>
        <authorList>
            <person name="Matsumoto A."/>
            <person name="Kasai H."/>
            <person name="Matsuo Y."/>
            <person name="Shizuri Y."/>
            <person name="Ichikawa N."/>
            <person name="Fujita N."/>
            <person name="Omura S."/>
            <person name="Takahashi Y."/>
        </authorList>
    </citation>
    <scope>NUCLEOTIDE SEQUENCE [LARGE SCALE GENOMIC DNA]</scope>
    <source>
        <strain evidence="2">NBRC 103263 / KCTC 29153 / YM16-304</strain>
    </source>
</reference>
<proteinExistence type="predicted"/>
<dbReference type="Proteomes" id="UP000011863">
    <property type="component" value="Chromosome"/>
</dbReference>